<sequence length="997" mass="111152">MLIQRPAARSVRSGRVISLATSLNSSYTANSGTLVLSTFFLISKQHYSQAPPSTLTKAPRKRAAGTPKRINSKIFLKSDRHLVQAAFKSLESDLDASVSVFSGTMSSDSDLAHELGKPVVHNVRLEAAMRMIADTLLLYKVIDSKINAQRLELQLSQDSGHQSKSENGELDNAFSIDNFYSQSNGALETIYPGVPMDIEPLDIDSGRLARLSRRELDELHMYLAKYLVHRDTSSIQRLYNKYLHSHIHTSGGSIALTDDQQRQLQQKQKQHGTKQGTSSVNIRTARLNQLLRGALAAAGPRPEQVLSEASRILMTFGALPNLETFNILIRQLTLYRLEMPARLVYEVVRIAERQPLGKELYNSVCRLAIGSGNKAWFLDLARVYDFNNVTTRDGQESPLNEDFWRRFNPIRMSSYMAHEWLECRPHDLELRKRFFGSDEAEIVARKMNSTHIYTTLISGFVAFGWHWWVDGVLRKMAAEGLPLPVQVLTLNFRAAAASQDKAKVLWTWRELVGLPERLSQIPLRDINGNVVSRVFYDEEVYLAARAAALAVGDRKLLAEIELYNSQMTEQRLCSGHLMMEIPPDYAPFDLSGDRGEKACHKRNTGTRTLAANKQHQQKPAQSFASVITNALFAKSKPVEPEQEPQSVAVAVGPRYGVLGSAYRGARNVSAAQAGQSLAGWQRRRGIGEDTEVDWVAALDQARLKTIASSSTKSGRSAANSVPKSDIESLPASTQGTGGVGTQGYGDTVPVSGLQPSFSMSGPYTNNRVNVVTDQQMPPPPPLTSEQLQYIEEKLISSTEFLDCLESRLKSKIPATVMANTSNIPPPPDYNEESGSMINGSLYTSESNNNNNTEFSCFCDGCKKATFGSWYHCDTCPNYDLCASCFNQAQTQPNSHRLLHGFLRIRSRDDVILPEIMRMDYYPAGTWERVYGYKQSVHTDINCDGCGKKPIMGERYKCMVCRDFDYCAKCEASPVINTHNPRHPMIKYKFPAAAPKKM</sequence>
<evidence type="ECO:0000313" key="8">
    <source>
        <dbReference type="Proteomes" id="UP000398389"/>
    </source>
</evidence>
<dbReference type="Gene3D" id="3.30.60.90">
    <property type="match status" value="2"/>
</dbReference>
<dbReference type="EMBL" id="CABVLU010000001">
    <property type="protein sequence ID" value="VVT44729.1"/>
    <property type="molecule type" value="Genomic_DNA"/>
</dbReference>
<accession>A0A5E8B112</accession>
<dbReference type="PROSITE" id="PS50135">
    <property type="entry name" value="ZF_ZZ_2"/>
    <property type="match status" value="2"/>
</dbReference>
<dbReference type="PANTHER" id="PTHR15090">
    <property type="entry name" value="SEQUESTOSOME 1-RELATED"/>
    <property type="match status" value="1"/>
</dbReference>
<dbReference type="CDD" id="cd02249">
    <property type="entry name" value="ZZ"/>
    <property type="match status" value="1"/>
</dbReference>
<reference evidence="7 8" key="1">
    <citation type="submission" date="2019-09" db="EMBL/GenBank/DDBJ databases">
        <authorList>
            <person name="Brejova B."/>
        </authorList>
    </citation>
    <scope>NUCLEOTIDE SEQUENCE [LARGE SCALE GENOMIC DNA]</scope>
</reference>
<dbReference type="SUPFAM" id="SSF57850">
    <property type="entry name" value="RING/U-box"/>
    <property type="match status" value="2"/>
</dbReference>
<evidence type="ECO:0000256" key="1">
    <source>
        <dbReference type="ARBA" id="ARBA00022723"/>
    </source>
</evidence>
<keyword evidence="2 4" id="KW-0863">Zinc-finger</keyword>
<evidence type="ECO:0000256" key="3">
    <source>
        <dbReference type="ARBA" id="ARBA00022833"/>
    </source>
</evidence>
<keyword evidence="1" id="KW-0479">Metal-binding</keyword>
<dbReference type="OrthoDB" id="661148at2759"/>
<feature type="compositionally biased region" description="Polar residues" evidence="5">
    <location>
        <begin position="707"/>
        <end position="722"/>
    </location>
</feature>
<dbReference type="Proteomes" id="UP000398389">
    <property type="component" value="Unassembled WGS sequence"/>
</dbReference>
<evidence type="ECO:0000256" key="4">
    <source>
        <dbReference type="PROSITE-ProRule" id="PRU00228"/>
    </source>
</evidence>
<gene>
    <name evidence="7" type="ORF">SAPINGB_P000513</name>
</gene>
<feature type="domain" description="ZZ-type" evidence="6">
    <location>
        <begin position="937"/>
        <end position="992"/>
    </location>
</feature>
<evidence type="ECO:0000256" key="2">
    <source>
        <dbReference type="ARBA" id="ARBA00022771"/>
    </source>
</evidence>
<name>A0A5E8B112_9ASCO</name>
<organism evidence="7 8">
    <name type="scientific">Magnusiomyces paraingens</name>
    <dbReference type="NCBI Taxonomy" id="2606893"/>
    <lineage>
        <taxon>Eukaryota</taxon>
        <taxon>Fungi</taxon>
        <taxon>Dikarya</taxon>
        <taxon>Ascomycota</taxon>
        <taxon>Saccharomycotina</taxon>
        <taxon>Dipodascomycetes</taxon>
        <taxon>Dipodascales</taxon>
        <taxon>Dipodascaceae</taxon>
        <taxon>Magnusiomyces</taxon>
    </lineage>
</organism>
<dbReference type="CDD" id="cd02340">
    <property type="entry name" value="ZZ_NBR1_like"/>
    <property type="match status" value="1"/>
</dbReference>
<dbReference type="SMART" id="SM00291">
    <property type="entry name" value="ZnF_ZZ"/>
    <property type="match status" value="2"/>
</dbReference>
<dbReference type="InterPro" id="IPR052260">
    <property type="entry name" value="Autophagy_Rcpt_SigReg"/>
</dbReference>
<dbReference type="GeneID" id="43579337"/>
<dbReference type="InterPro" id="IPR043145">
    <property type="entry name" value="Znf_ZZ_sf"/>
</dbReference>
<evidence type="ECO:0000313" key="7">
    <source>
        <dbReference type="EMBL" id="VVT44729.1"/>
    </source>
</evidence>
<protein>
    <recommendedName>
        <fullName evidence="6">ZZ-type domain-containing protein</fullName>
    </recommendedName>
</protein>
<dbReference type="AlphaFoldDB" id="A0A5E8B112"/>
<feature type="domain" description="ZZ-type" evidence="6">
    <location>
        <begin position="853"/>
        <end position="909"/>
    </location>
</feature>
<evidence type="ECO:0000256" key="5">
    <source>
        <dbReference type="SAM" id="MobiDB-lite"/>
    </source>
</evidence>
<dbReference type="RefSeq" id="XP_031851128.1">
    <property type="nucleotide sequence ID" value="XM_031995237.1"/>
</dbReference>
<feature type="region of interest" description="Disordered" evidence="5">
    <location>
        <begin position="707"/>
        <end position="755"/>
    </location>
</feature>
<keyword evidence="3" id="KW-0862">Zinc</keyword>
<dbReference type="InterPro" id="IPR000433">
    <property type="entry name" value="Znf_ZZ"/>
</dbReference>
<keyword evidence="8" id="KW-1185">Reference proteome</keyword>
<dbReference type="GO" id="GO:0008270">
    <property type="term" value="F:zinc ion binding"/>
    <property type="evidence" value="ECO:0007669"/>
    <property type="project" value="UniProtKB-KW"/>
</dbReference>
<proteinExistence type="predicted"/>
<dbReference type="Pfam" id="PF00569">
    <property type="entry name" value="ZZ"/>
    <property type="match status" value="2"/>
</dbReference>
<evidence type="ECO:0000259" key="6">
    <source>
        <dbReference type="PROSITE" id="PS50135"/>
    </source>
</evidence>